<dbReference type="EMBL" id="QFFI01000017">
    <property type="protein sequence ID" value="PWG62587.1"/>
    <property type="molecule type" value="Genomic_DNA"/>
</dbReference>
<evidence type="ECO:0000313" key="4">
    <source>
        <dbReference type="EMBL" id="PWG62587.1"/>
    </source>
</evidence>
<dbReference type="Pfam" id="PF02470">
    <property type="entry name" value="MlaD"/>
    <property type="match status" value="1"/>
</dbReference>
<evidence type="ECO:0000256" key="1">
    <source>
        <dbReference type="SAM" id="MobiDB-lite"/>
    </source>
</evidence>
<comment type="caution">
    <text evidence="4">The sequence shown here is derived from an EMBL/GenBank/DDBJ whole genome shotgun (WGS) entry which is preliminary data.</text>
</comment>
<feature type="domain" description="Mce/MlaD" evidence="3">
    <location>
        <begin position="40"/>
        <end position="117"/>
    </location>
</feature>
<keyword evidence="5" id="KW-1185">Reference proteome</keyword>
<name>A0A2U2N0J8_9GAMM</name>
<keyword evidence="2" id="KW-0812">Transmembrane</keyword>
<keyword evidence="2" id="KW-1133">Transmembrane helix</keyword>
<proteinExistence type="predicted"/>
<gene>
    <name evidence="4" type="ORF">DEM34_11600</name>
</gene>
<dbReference type="PANTHER" id="PTHR36698:SF2">
    <property type="entry name" value="MCE_MLAD DOMAIN-CONTAINING PROTEIN"/>
    <property type="match status" value="1"/>
</dbReference>
<dbReference type="OrthoDB" id="9806984at2"/>
<sequence>MQARVSYSLVGLFVLLLGVAVPLAGIWLAGGLGTGSDSRYYVVYLTESASGLHRDAQVTYRGVEVGRIAEISIARERRNEIRLLLAVDPDAPVREGTTATLQSRGLTGGAYLELSGGEPEASPLRPEPGARYPEIPYQRSLLGQLDTLVREGMSSLDTIAARLDTVLSPENAAALNRLLTSFAALAEGLERDRAALREALAAAEEAFGSGAVAAARVPETLDSVEATLTGLERMAERIGQAGDSLSNLGDQGSRDLARLGDRTLPIAEDLLQTLERTAERLRRLAARLEDDPSQLLYGPAPRPPGPGEERAR</sequence>
<feature type="region of interest" description="Disordered" evidence="1">
    <location>
        <begin position="290"/>
        <end position="312"/>
    </location>
</feature>
<dbReference type="PANTHER" id="PTHR36698">
    <property type="entry name" value="BLL5892 PROTEIN"/>
    <property type="match status" value="1"/>
</dbReference>
<organism evidence="4 5">
    <name type="scientific">Sediminicurvatus halobius</name>
    <dbReference type="NCBI Taxonomy" id="2182432"/>
    <lineage>
        <taxon>Bacteria</taxon>
        <taxon>Pseudomonadati</taxon>
        <taxon>Pseudomonadota</taxon>
        <taxon>Gammaproteobacteria</taxon>
        <taxon>Chromatiales</taxon>
        <taxon>Ectothiorhodospiraceae</taxon>
        <taxon>Sediminicurvatus</taxon>
    </lineage>
</organism>
<dbReference type="RefSeq" id="WP_109678977.1">
    <property type="nucleotide sequence ID" value="NZ_CP086615.1"/>
</dbReference>
<evidence type="ECO:0000256" key="2">
    <source>
        <dbReference type="SAM" id="Phobius"/>
    </source>
</evidence>
<reference evidence="4 5" key="1">
    <citation type="submission" date="2018-05" db="EMBL/GenBank/DDBJ databases">
        <title>Spiribacter halobius sp. nov., a moderately halophilic bacterium isolated from marine solar saltern.</title>
        <authorList>
            <person name="Zheng W.-S."/>
            <person name="Lu D.-C."/>
            <person name="Du Z.-J."/>
        </authorList>
    </citation>
    <scope>NUCLEOTIDE SEQUENCE [LARGE SCALE GENOMIC DNA]</scope>
    <source>
        <strain evidence="4 5">E85</strain>
    </source>
</reference>
<evidence type="ECO:0000259" key="3">
    <source>
        <dbReference type="Pfam" id="PF02470"/>
    </source>
</evidence>
<accession>A0A2U2N0J8</accession>
<dbReference type="AlphaFoldDB" id="A0A2U2N0J8"/>
<protein>
    <recommendedName>
        <fullName evidence="3">Mce/MlaD domain-containing protein</fullName>
    </recommendedName>
</protein>
<keyword evidence="2" id="KW-0472">Membrane</keyword>
<feature type="transmembrane region" description="Helical" evidence="2">
    <location>
        <begin position="7"/>
        <end position="29"/>
    </location>
</feature>
<dbReference type="Proteomes" id="UP000245474">
    <property type="component" value="Unassembled WGS sequence"/>
</dbReference>
<evidence type="ECO:0000313" key="5">
    <source>
        <dbReference type="Proteomes" id="UP000245474"/>
    </source>
</evidence>
<dbReference type="InterPro" id="IPR003399">
    <property type="entry name" value="Mce/MlaD"/>
</dbReference>